<sequence length="115" mass="13164">MKSPDRPKPYFRFSSSPYSFPFTLNPTIQNPQQLGYVPVKQQHDPKQMISFSPQHPPILNTDRGGALVQDQQKQYMVKYWSDGGLREDGMAEAWFNAVTAGWGPESPLWDDFAEN</sequence>
<organism evidence="1 2">
    <name type="scientific">Arabis nemorensis</name>
    <dbReference type="NCBI Taxonomy" id="586526"/>
    <lineage>
        <taxon>Eukaryota</taxon>
        <taxon>Viridiplantae</taxon>
        <taxon>Streptophyta</taxon>
        <taxon>Embryophyta</taxon>
        <taxon>Tracheophyta</taxon>
        <taxon>Spermatophyta</taxon>
        <taxon>Magnoliopsida</taxon>
        <taxon>eudicotyledons</taxon>
        <taxon>Gunneridae</taxon>
        <taxon>Pentapetalae</taxon>
        <taxon>rosids</taxon>
        <taxon>malvids</taxon>
        <taxon>Brassicales</taxon>
        <taxon>Brassicaceae</taxon>
        <taxon>Arabideae</taxon>
        <taxon>Arabis</taxon>
    </lineage>
</organism>
<dbReference type="AlphaFoldDB" id="A0A565BGK5"/>
<dbReference type="Proteomes" id="UP000489600">
    <property type="component" value="Unassembled WGS sequence"/>
</dbReference>
<reference evidence="1" key="1">
    <citation type="submission" date="2019-07" db="EMBL/GenBank/DDBJ databases">
        <authorList>
            <person name="Dittberner H."/>
        </authorList>
    </citation>
    <scope>NUCLEOTIDE SEQUENCE [LARGE SCALE GENOMIC DNA]</scope>
</reference>
<accession>A0A565BGK5</accession>
<gene>
    <name evidence="1" type="ORF">ANE_LOCUS10435</name>
</gene>
<proteinExistence type="predicted"/>
<protein>
    <submittedName>
        <fullName evidence="1">Uncharacterized protein</fullName>
    </submittedName>
</protein>
<evidence type="ECO:0000313" key="1">
    <source>
        <dbReference type="EMBL" id="VVA99990.1"/>
    </source>
</evidence>
<evidence type="ECO:0000313" key="2">
    <source>
        <dbReference type="Proteomes" id="UP000489600"/>
    </source>
</evidence>
<name>A0A565BGK5_9BRAS</name>
<comment type="caution">
    <text evidence="1">The sequence shown here is derived from an EMBL/GenBank/DDBJ whole genome shotgun (WGS) entry which is preliminary data.</text>
</comment>
<keyword evidence="2" id="KW-1185">Reference proteome</keyword>
<dbReference type="EMBL" id="CABITT030000003">
    <property type="protein sequence ID" value="VVA99990.1"/>
    <property type="molecule type" value="Genomic_DNA"/>
</dbReference>